<dbReference type="InterPro" id="IPR026960">
    <property type="entry name" value="RVT-Znf"/>
</dbReference>
<dbReference type="PROSITE" id="PS50878">
    <property type="entry name" value="RT_POL"/>
    <property type="match status" value="1"/>
</dbReference>
<dbReference type="InterPro" id="IPR025558">
    <property type="entry name" value="DUF4283"/>
</dbReference>
<evidence type="ECO:0000259" key="2">
    <source>
        <dbReference type="PROSITE" id="PS50878"/>
    </source>
</evidence>
<name>A0A8T1XV34_ARASU</name>
<keyword evidence="3" id="KW-0548">Nucleotidyltransferase</keyword>
<dbReference type="Pfam" id="PF14111">
    <property type="entry name" value="DUF4283"/>
    <property type="match status" value="1"/>
</dbReference>
<gene>
    <name evidence="3" type="ORF">ISN44_As13g005120</name>
</gene>
<dbReference type="PANTHER" id="PTHR33116">
    <property type="entry name" value="REVERSE TRANSCRIPTASE ZINC-BINDING DOMAIN-CONTAINING PROTEIN-RELATED-RELATED"/>
    <property type="match status" value="1"/>
</dbReference>
<protein>
    <submittedName>
        <fullName evidence="3">Reverse transcriptase domain</fullName>
    </submittedName>
</protein>
<dbReference type="GO" id="GO:0003964">
    <property type="term" value="F:RNA-directed DNA polymerase activity"/>
    <property type="evidence" value="ECO:0007669"/>
    <property type="project" value="UniProtKB-KW"/>
</dbReference>
<keyword evidence="3" id="KW-0695">RNA-directed DNA polymerase</keyword>
<feature type="domain" description="Reverse transcriptase" evidence="2">
    <location>
        <begin position="679"/>
        <end position="891"/>
    </location>
</feature>
<evidence type="ECO:0000313" key="3">
    <source>
        <dbReference type="EMBL" id="KAG7536572.1"/>
    </source>
</evidence>
<dbReference type="PANTHER" id="PTHR33116:SF80">
    <property type="entry name" value="REVERSE TRANSCRIPTASE ZINC-BINDING DOMAIN-CONTAINING PROTEIN"/>
    <property type="match status" value="1"/>
</dbReference>
<accession>A0A8T1XV34</accession>
<keyword evidence="4" id="KW-1185">Reference proteome</keyword>
<dbReference type="OrthoDB" id="994369at2759"/>
<evidence type="ECO:0000313" key="4">
    <source>
        <dbReference type="Proteomes" id="UP000694251"/>
    </source>
</evidence>
<dbReference type="InterPro" id="IPR000477">
    <property type="entry name" value="RT_dom"/>
</dbReference>
<organism evidence="3 4">
    <name type="scientific">Arabidopsis suecica</name>
    <name type="common">Swedish thale-cress</name>
    <name type="synonym">Cardaminopsis suecica</name>
    <dbReference type="NCBI Taxonomy" id="45249"/>
    <lineage>
        <taxon>Eukaryota</taxon>
        <taxon>Viridiplantae</taxon>
        <taxon>Streptophyta</taxon>
        <taxon>Embryophyta</taxon>
        <taxon>Tracheophyta</taxon>
        <taxon>Spermatophyta</taxon>
        <taxon>Magnoliopsida</taxon>
        <taxon>eudicotyledons</taxon>
        <taxon>Gunneridae</taxon>
        <taxon>Pentapetalae</taxon>
        <taxon>rosids</taxon>
        <taxon>malvids</taxon>
        <taxon>Brassicales</taxon>
        <taxon>Brassicaceae</taxon>
        <taxon>Camelineae</taxon>
        <taxon>Arabidopsis</taxon>
    </lineage>
</organism>
<feature type="region of interest" description="Disordered" evidence="1">
    <location>
        <begin position="1"/>
        <end position="22"/>
    </location>
</feature>
<comment type="caution">
    <text evidence="3">The sequence shown here is derived from an EMBL/GenBank/DDBJ whole genome shotgun (WGS) entry which is preliminary data.</text>
</comment>
<reference evidence="3 4" key="1">
    <citation type="submission" date="2020-12" db="EMBL/GenBank/DDBJ databases">
        <title>Concerted genomic and epigenomic changes stabilize Arabidopsis allopolyploids.</title>
        <authorList>
            <person name="Chen Z."/>
        </authorList>
    </citation>
    <scope>NUCLEOTIDE SEQUENCE [LARGE SCALE GENOMIC DNA]</scope>
    <source>
        <strain evidence="3">As9502</strain>
        <tissue evidence="3">Leaf</tissue>
    </source>
</reference>
<dbReference type="EMBL" id="JAEFBJ010000013">
    <property type="protein sequence ID" value="KAG7536572.1"/>
    <property type="molecule type" value="Genomic_DNA"/>
</dbReference>
<dbReference type="Proteomes" id="UP000694251">
    <property type="component" value="Chromosome 13"/>
</dbReference>
<dbReference type="Pfam" id="PF00078">
    <property type="entry name" value="RVT_1"/>
    <property type="match status" value="1"/>
</dbReference>
<proteinExistence type="predicted"/>
<dbReference type="CDD" id="cd01650">
    <property type="entry name" value="RT_nLTR_like"/>
    <property type="match status" value="1"/>
</dbReference>
<dbReference type="Pfam" id="PF13966">
    <property type="entry name" value="zf-RVT"/>
    <property type="match status" value="1"/>
</dbReference>
<sequence>MGSSPPAAVSLTDRSDPVSPKSAWVSPLPEASVSRLKPVVNLVDGVARVSVPAEIVEESSPHWKCFVVGYFMGDAPHLGTIHATVNRIWNSVGKASRIDVQFLSPKTVLFRIESEQTRARVLRRKYWHIADVPLVLNEWCPETVHEKPSLTAMPLWVDFRGVPGFLFSQKGLRFLADITGEFVRLYPNTERCTRLDMARILVEVNLEKCLNWGHKEADCSKKNTAVGAGSPHPSRSPVSQDVITVSDPLAVVAALVNDLENVSAIVEKGRQVGSELLAVNNGSVIVSDGVGIKSDCETNKSHSVLVVTENVAEPNGEVEKIEQGWSVVPHGRKSSPLCKPADRTDLHLGLASGFRVLEDTPEDGEIVETETEQSKLVEDKSTGEPENAAAILMTSIFSWNMRGFNMPRKQNPVRKWVQSQKFAVGCLLETRIQFFNHLASHPQFLEIVAQTWSSTQPLFHSRSTLTLLHKKLKSLKEHLRRLNRERYGDLPSRVQAAYEELCAKQNEALQNPQEQTYEAVTEASERWNHLASIEEQFYHHKSRVQWMQFGDQNTSYFHKTAESRAARNAIKHLKTCNGEVLTELSDTKAEAVRHYKSFLQDQQVDIEVPSVNFISQLVSFRCTSEDAARLVQPVSAEEIRETMFSMPLNKVPGPDGFTVEFFKAAWPIVGRDFVFGVQSFFLFGFMPKGINSTILTLVPKTTNPDTMKDYRPIACCRLLLENVLLATELVKDYHRPLVTTRSAIKLDIAKAFDTFLSIVSLTVFFTSSRGLRQGCSLSPYLYVIVSNVLSGLLTKTVRERHIGIHPKCQGFHLSHLSFADDILVFTDGTPQSLHGTLAVFTNFAHMSGLNINISKSYIFAAGRGKLCLEQAVVNSGLEVCELPIRYLGLPLTTKAMTRVDYEPLIDKIRNRLASWTTRYLSYAGRAQLMKSVIASITNFWSSVFTLPKKCFKEIESMFSAFLWSGSPNTNGKAKVAWEDVCVPREEGGLGIRRMHEQWRKLLKLRPLAAEFTRTEIGDGSNTYFWLDRWLPIGRLVDILGTAGSYQLGVPKFAKVSEVVNDAGWSFRRCRNRNVMEVIRGIQGLKVPSSEADMDKVLWRHYSDDFRPVYNAASTWDQLRTHAATKEWSKVIWFPQTVPRFAFITWLAIKDRLTTGSRTRAWGDIQSCLFCGEPDETRDHLFFACPYSFMVWIGVVGDLLSTDPDLDWADTLQRLITHPYARYDYILLCMCFQATIYYLWRERNERRHNSLHRTHSQLIRTIERVIRSRIVSLRYYENKKLRGLIQRWFSSRQSH</sequence>
<keyword evidence="3" id="KW-0808">Transferase</keyword>
<evidence type="ECO:0000256" key="1">
    <source>
        <dbReference type="SAM" id="MobiDB-lite"/>
    </source>
</evidence>